<dbReference type="PROSITE" id="PS50930">
    <property type="entry name" value="HTH_LYTTR"/>
    <property type="match status" value="1"/>
</dbReference>
<feature type="domain" description="Response regulatory" evidence="4">
    <location>
        <begin position="3"/>
        <end position="116"/>
    </location>
</feature>
<evidence type="ECO:0000256" key="1">
    <source>
        <dbReference type="ARBA" id="ARBA00018672"/>
    </source>
</evidence>
<name>A0ABS4K7V5_9CLOT</name>
<keyword evidence="6" id="KW-0238">DNA-binding</keyword>
<proteinExistence type="predicted"/>
<dbReference type="EMBL" id="JAGGLL010000040">
    <property type="protein sequence ID" value="MBP2023878.1"/>
    <property type="molecule type" value="Genomic_DNA"/>
</dbReference>
<dbReference type="SMART" id="SM00850">
    <property type="entry name" value="LytTR"/>
    <property type="match status" value="1"/>
</dbReference>
<dbReference type="InterPro" id="IPR011006">
    <property type="entry name" value="CheY-like_superfamily"/>
</dbReference>
<comment type="caution">
    <text evidence="6">The sequence shown here is derived from an EMBL/GenBank/DDBJ whole genome shotgun (WGS) entry which is preliminary data.</text>
</comment>
<feature type="domain" description="HTH LytTR-type" evidence="5">
    <location>
        <begin position="128"/>
        <end position="227"/>
    </location>
</feature>
<gene>
    <name evidence="6" type="ORF">J2Z44_003720</name>
</gene>
<dbReference type="GO" id="GO:0003677">
    <property type="term" value="F:DNA binding"/>
    <property type="evidence" value="ECO:0007669"/>
    <property type="project" value="UniProtKB-KW"/>
</dbReference>
<dbReference type="Proteomes" id="UP001519308">
    <property type="component" value="Unassembled WGS sequence"/>
</dbReference>
<evidence type="ECO:0000256" key="3">
    <source>
        <dbReference type="PROSITE-ProRule" id="PRU00169"/>
    </source>
</evidence>
<sequence>MFKIAICDDDNRVRDELKKHLEDYKGDNTAITSYCCGEDLLKDKSHFDLIFLDISMTGMDGIETARGIRTYDKNVKIVYLTSFTDYTNLAFEVHAFSYLHKPINREQIFKQLDEALVYRLEAEGENYIEFITSEGVVRLSPRDIYYFEYLNRRVIVKATQANYSIKEKITVIADTMAKYNFRAPHKSFVVNLLYVKAIKGYDIYLMDGSIVPLSQKKSTEFREDFNIFLSKHIQKNM</sequence>
<dbReference type="InterPro" id="IPR007492">
    <property type="entry name" value="LytTR_DNA-bd_dom"/>
</dbReference>
<accession>A0ABS4K7V5</accession>
<dbReference type="SMART" id="SM00448">
    <property type="entry name" value="REC"/>
    <property type="match status" value="1"/>
</dbReference>
<dbReference type="SUPFAM" id="SSF52172">
    <property type="entry name" value="CheY-like"/>
    <property type="match status" value="1"/>
</dbReference>
<comment type="function">
    <text evidence="2">May play the central regulatory role in sporulation. It may be an element of the effector pathway responsible for the activation of sporulation genes in response to nutritional stress. Spo0A may act in concert with spo0H (a sigma factor) to control the expression of some genes that are critical to the sporulation process.</text>
</comment>
<dbReference type="RefSeq" id="WP_021284755.1">
    <property type="nucleotide sequence ID" value="NZ_JAGGLL010000040.1"/>
</dbReference>
<evidence type="ECO:0000256" key="2">
    <source>
        <dbReference type="ARBA" id="ARBA00024867"/>
    </source>
</evidence>
<dbReference type="Gene3D" id="2.40.50.1020">
    <property type="entry name" value="LytTr DNA-binding domain"/>
    <property type="match status" value="1"/>
</dbReference>
<dbReference type="Gene3D" id="3.40.50.2300">
    <property type="match status" value="1"/>
</dbReference>
<keyword evidence="7" id="KW-1185">Reference proteome</keyword>
<dbReference type="Pfam" id="PF00072">
    <property type="entry name" value="Response_reg"/>
    <property type="match status" value="1"/>
</dbReference>
<dbReference type="PROSITE" id="PS50110">
    <property type="entry name" value="RESPONSE_REGULATORY"/>
    <property type="match status" value="1"/>
</dbReference>
<protein>
    <recommendedName>
        <fullName evidence="1">Stage 0 sporulation protein A homolog</fullName>
    </recommendedName>
</protein>
<evidence type="ECO:0000313" key="7">
    <source>
        <dbReference type="Proteomes" id="UP001519308"/>
    </source>
</evidence>
<dbReference type="Pfam" id="PF04397">
    <property type="entry name" value="LytTR"/>
    <property type="match status" value="1"/>
</dbReference>
<dbReference type="PANTHER" id="PTHR37299:SF1">
    <property type="entry name" value="STAGE 0 SPORULATION PROTEIN A HOMOLOG"/>
    <property type="match status" value="1"/>
</dbReference>
<keyword evidence="3" id="KW-0597">Phosphoprotein</keyword>
<dbReference type="InterPro" id="IPR046947">
    <property type="entry name" value="LytR-like"/>
</dbReference>
<dbReference type="InterPro" id="IPR001789">
    <property type="entry name" value="Sig_transdc_resp-reg_receiver"/>
</dbReference>
<evidence type="ECO:0000313" key="6">
    <source>
        <dbReference type="EMBL" id="MBP2023878.1"/>
    </source>
</evidence>
<evidence type="ECO:0000259" key="5">
    <source>
        <dbReference type="PROSITE" id="PS50930"/>
    </source>
</evidence>
<reference evidence="6 7" key="1">
    <citation type="submission" date="2021-03" db="EMBL/GenBank/DDBJ databases">
        <title>Genomic Encyclopedia of Type Strains, Phase IV (KMG-IV): sequencing the most valuable type-strain genomes for metagenomic binning, comparative biology and taxonomic classification.</title>
        <authorList>
            <person name="Goeker M."/>
        </authorList>
    </citation>
    <scope>NUCLEOTIDE SEQUENCE [LARGE SCALE GENOMIC DNA]</scope>
    <source>
        <strain evidence="6 7">DSM 28650</strain>
    </source>
</reference>
<feature type="modified residue" description="4-aspartylphosphate" evidence="3">
    <location>
        <position position="53"/>
    </location>
</feature>
<dbReference type="PANTHER" id="PTHR37299">
    <property type="entry name" value="TRANSCRIPTIONAL REGULATOR-RELATED"/>
    <property type="match status" value="1"/>
</dbReference>
<evidence type="ECO:0000259" key="4">
    <source>
        <dbReference type="PROSITE" id="PS50110"/>
    </source>
</evidence>
<organism evidence="6 7">
    <name type="scientific">Clostridium punense</name>
    <dbReference type="NCBI Taxonomy" id="1054297"/>
    <lineage>
        <taxon>Bacteria</taxon>
        <taxon>Bacillati</taxon>
        <taxon>Bacillota</taxon>
        <taxon>Clostridia</taxon>
        <taxon>Eubacteriales</taxon>
        <taxon>Clostridiaceae</taxon>
        <taxon>Clostridium</taxon>
    </lineage>
</organism>